<comment type="caution">
    <text evidence="1">The sequence shown here is derived from an EMBL/GenBank/DDBJ whole genome shotgun (WGS) entry which is preliminary data.</text>
</comment>
<accession>A0ABD1ZB78</accession>
<evidence type="ECO:0000313" key="1">
    <source>
        <dbReference type="EMBL" id="KAL2644978.1"/>
    </source>
</evidence>
<keyword evidence="2" id="KW-1185">Reference proteome</keyword>
<proteinExistence type="predicted"/>
<sequence>MEIVKFGCPPTSASRLPYFSLLKERKATFSETPVSSVQHQQWNWNERLTSGVSFFCFRATSVPRFRNWPGLNNHESGCFRVIDFSMLSWEEQLGLSSERQE</sequence>
<reference evidence="1 2" key="1">
    <citation type="submission" date="2024-09" db="EMBL/GenBank/DDBJ databases">
        <title>Chromosome-scale assembly of Riccia fluitans.</title>
        <authorList>
            <person name="Paukszto L."/>
            <person name="Sawicki J."/>
            <person name="Karawczyk K."/>
            <person name="Piernik-Szablinska J."/>
            <person name="Szczecinska M."/>
            <person name="Mazdziarz M."/>
        </authorList>
    </citation>
    <scope>NUCLEOTIDE SEQUENCE [LARGE SCALE GENOMIC DNA]</scope>
    <source>
        <strain evidence="1">Rf_01</strain>
        <tissue evidence="1">Aerial parts of the thallus</tissue>
    </source>
</reference>
<name>A0ABD1ZB78_9MARC</name>
<dbReference type="AlphaFoldDB" id="A0ABD1ZB78"/>
<gene>
    <name evidence="1" type="ORF">R1flu_012565</name>
</gene>
<evidence type="ECO:0000313" key="2">
    <source>
        <dbReference type="Proteomes" id="UP001605036"/>
    </source>
</evidence>
<organism evidence="1 2">
    <name type="scientific">Riccia fluitans</name>
    <dbReference type="NCBI Taxonomy" id="41844"/>
    <lineage>
        <taxon>Eukaryota</taxon>
        <taxon>Viridiplantae</taxon>
        <taxon>Streptophyta</taxon>
        <taxon>Embryophyta</taxon>
        <taxon>Marchantiophyta</taxon>
        <taxon>Marchantiopsida</taxon>
        <taxon>Marchantiidae</taxon>
        <taxon>Marchantiales</taxon>
        <taxon>Ricciaceae</taxon>
        <taxon>Riccia</taxon>
    </lineage>
</organism>
<protein>
    <submittedName>
        <fullName evidence="1">Uncharacterized protein</fullName>
    </submittedName>
</protein>
<dbReference type="Proteomes" id="UP001605036">
    <property type="component" value="Unassembled WGS sequence"/>
</dbReference>
<dbReference type="EMBL" id="JBHFFA010000002">
    <property type="protein sequence ID" value="KAL2644978.1"/>
    <property type="molecule type" value="Genomic_DNA"/>
</dbReference>